<sequence>MIMARPNRSHDMQQISLTLPRDLKSSGVVPALECPVQPMDHVIFTPHDKSLLKPTIRGRVMNTLRTAAGNWRCAIVLQGEPFPNGNSVNVYSHEGCFDVVEGHFNG</sequence>
<geneLocation type="plasmid" evidence="1">
    <name>pJB37</name>
</geneLocation>
<evidence type="ECO:0000313" key="1">
    <source>
        <dbReference type="EMBL" id="ARD70374.1"/>
    </source>
</evidence>
<protein>
    <submittedName>
        <fullName evidence="1">Uncharacterized protein</fullName>
    </submittedName>
</protein>
<keyword evidence="1" id="KW-0614">Plasmid</keyword>
<accession>A0A1V0M651</accession>
<dbReference type="EMBL" id="KY494864">
    <property type="protein sequence ID" value="ARD70374.1"/>
    <property type="molecule type" value="Genomic_DNA"/>
</dbReference>
<reference evidence="1" key="1">
    <citation type="submission" date="2017-01" db="EMBL/GenBank/DDBJ databases">
        <title>Complete nucleotide sequence of an IncP-2 blaVIM-2-harboring megaplasmid from Pseudomonas aeruginosa.</title>
        <authorList>
            <person name="Botelho J."/>
            <person name="Grosso F."/>
            <person name="Mabrouk A."/>
            <person name="Peixe L."/>
        </authorList>
    </citation>
    <scope>NUCLEOTIDE SEQUENCE</scope>
    <source>
        <strain evidence="1">FFUP_PS_37</strain>
        <plasmid evidence="1">pJB37</plasmid>
    </source>
</reference>
<proteinExistence type="predicted"/>
<dbReference type="AlphaFoldDB" id="A0A1V0M651"/>
<name>A0A1V0M651_PSEAI</name>
<organism evidence="1">
    <name type="scientific">Pseudomonas aeruginosa</name>
    <dbReference type="NCBI Taxonomy" id="287"/>
    <lineage>
        <taxon>Bacteria</taxon>
        <taxon>Pseudomonadati</taxon>
        <taxon>Pseudomonadota</taxon>
        <taxon>Gammaproteobacteria</taxon>
        <taxon>Pseudomonadales</taxon>
        <taxon>Pseudomonadaceae</taxon>
        <taxon>Pseudomonas</taxon>
    </lineage>
</organism>